<reference evidence="1" key="1">
    <citation type="submission" date="2014-11" db="EMBL/GenBank/DDBJ databases">
        <authorList>
            <person name="Amaro Gonzalez C."/>
        </authorList>
    </citation>
    <scope>NUCLEOTIDE SEQUENCE</scope>
</reference>
<organism evidence="1">
    <name type="scientific">Anguilla anguilla</name>
    <name type="common">European freshwater eel</name>
    <name type="synonym">Muraena anguilla</name>
    <dbReference type="NCBI Taxonomy" id="7936"/>
    <lineage>
        <taxon>Eukaryota</taxon>
        <taxon>Metazoa</taxon>
        <taxon>Chordata</taxon>
        <taxon>Craniata</taxon>
        <taxon>Vertebrata</taxon>
        <taxon>Euteleostomi</taxon>
        <taxon>Actinopterygii</taxon>
        <taxon>Neopterygii</taxon>
        <taxon>Teleostei</taxon>
        <taxon>Anguilliformes</taxon>
        <taxon>Anguillidae</taxon>
        <taxon>Anguilla</taxon>
    </lineage>
</organism>
<protein>
    <submittedName>
        <fullName evidence="1">Uncharacterized protein</fullName>
    </submittedName>
</protein>
<reference evidence="1" key="2">
    <citation type="journal article" date="2015" name="Fish Shellfish Immunol.">
        <title>Early steps in the European eel (Anguilla anguilla)-Vibrio vulnificus interaction in the gills: Role of the RtxA13 toxin.</title>
        <authorList>
            <person name="Callol A."/>
            <person name="Pajuelo D."/>
            <person name="Ebbesson L."/>
            <person name="Teles M."/>
            <person name="MacKenzie S."/>
            <person name="Amaro C."/>
        </authorList>
    </citation>
    <scope>NUCLEOTIDE SEQUENCE</scope>
</reference>
<accession>A0A0E9QW17</accession>
<sequence>MFSACEYYVMRNLKRAAKLPAMVHMMGNGARPWWVSGQRMIILSQS</sequence>
<proteinExistence type="predicted"/>
<dbReference type="EMBL" id="GBXM01087925">
    <property type="protein sequence ID" value="JAH20652.1"/>
    <property type="molecule type" value="Transcribed_RNA"/>
</dbReference>
<dbReference type="AlphaFoldDB" id="A0A0E9QW17"/>
<name>A0A0E9QW17_ANGAN</name>
<evidence type="ECO:0000313" key="1">
    <source>
        <dbReference type="EMBL" id="JAH20652.1"/>
    </source>
</evidence>